<dbReference type="Proteomes" id="UP001244011">
    <property type="component" value="Unassembled WGS sequence"/>
</dbReference>
<keyword evidence="2" id="KW-0285">Flavoprotein</keyword>
<keyword evidence="5" id="KW-0520">NAD</keyword>
<feature type="domain" description="FAD/NAD(P)-binding" evidence="7">
    <location>
        <begin position="35"/>
        <end position="459"/>
    </location>
</feature>
<comment type="similarity">
    <text evidence="1">Belongs to the NADH dehydrogenase family.</text>
</comment>
<evidence type="ECO:0000313" key="10">
    <source>
        <dbReference type="Proteomes" id="UP001244011"/>
    </source>
</evidence>
<keyword evidence="4" id="KW-0560">Oxidoreductase</keyword>
<evidence type="ECO:0000256" key="5">
    <source>
        <dbReference type="ARBA" id="ARBA00023027"/>
    </source>
</evidence>
<evidence type="ECO:0000259" key="8">
    <source>
        <dbReference type="Pfam" id="PF22366"/>
    </source>
</evidence>
<dbReference type="PANTHER" id="PTHR43706">
    <property type="entry name" value="NADH DEHYDROGENASE"/>
    <property type="match status" value="1"/>
</dbReference>
<dbReference type="RefSeq" id="XP_060282022.1">
    <property type="nucleotide sequence ID" value="XM_060422092.1"/>
</dbReference>
<dbReference type="SUPFAM" id="SSF51905">
    <property type="entry name" value="FAD/NAD(P)-binding domain"/>
    <property type="match status" value="1"/>
</dbReference>
<dbReference type="PRINTS" id="PR00368">
    <property type="entry name" value="FADPNR"/>
</dbReference>
<feature type="domain" description="External alternative NADH-ubiquinone oxidoreductase-like C-terminal" evidence="8">
    <location>
        <begin position="482"/>
        <end position="540"/>
    </location>
</feature>
<dbReference type="AlphaFoldDB" id="A0AAJ0FKP7"/>
<gene>
    <name evidence="9" type="ORF">QBC33DRAFT_138173</name>
</gene>
<evidence type="ECO:0000313" key="9">
    <source>
        <dbReference type="EMBL" id="KAK1765809.1"/>
    </source>
</evidence>
<dbReference type="InterPro" id="IPR036188">
    <property type="entry name" value="FAD/NAD-bd_sf"/>
</dbReference>
<protein>
    <submittedName>
        <fullName evidence="9">Pyridine nucleotide-disulfide oxidoreductase-domain-containing protein</fullName>
    </submittedName>
</protein>
<dbReference type="GO" id="GO:0003954">
    <property type="term" value="F:NADH dehydrogenase activity"/>
    <property type="evidence" value="ECO:0007669"/>
    <property type="project" value="InterPro"/>
</dbReference>
<evidence type="ECO:0000256" key="1">
    <source>
        <dbReference type="ARBA" id="ARBA00005272"/>
    </source>
</evidence>
<dbReference type="InterPro" id="IPR023753">
    <property type="entry name" value="FAD/NAD-binding_dom"/>
</dbReference>
<proteinExistence type="inferred from homology"/>
<dbReference type="Pfam" id="PF07992">
    <property type="entry name" value="Pyr_redox_2"/>
    <property type="match status" value="1"/>
</dbReference>
<name>A0AAJ0FKP7_9PEZI</name>
<keyword evidence="3" id="KW-0274">FAD</keyword>
<feature type="region of interest" description="Disordered" evidence="6">
    <location>
        <begin position="119"/>
        <end position="161"/>
    </location>
</feature>
<dbReference type="GO" id="GO:0005739">
    <property type="term" value="C:mitochondrion"/>
    <property type="evidence" value="ECO:0007669"/>
    <property type="project" value="TreeGrafter"/>
</dbReference>
<dbReference type="InterPro" id="IPR054585">
    <property type="entry name" value="NDH2-like_C"/>
</dbReference>
<evidence type="ECO:0000256" key="2">
    <source>
        <dbReference type="ARBA" id="ARBA00022630"/>
    </source>
</evidence>
<evidence type="ECO:0000256" key="6">
    <source>
        <dbReference type="SAM" id="MobiDB-lite"/>
    </source>
</evidence>
<dbReference type="PANTHER" id="PTHR43706:SF17">
    <property type="entry name" value="NADH DEHYDROGENASE (EUROFUNG)"/>
    <property type="match status" value="1"/>
</dbReference>
<reference evidence="9" key="1">
    <citation type="submission" date="2023-06" db="EMBL/GenBank/DDBJ databases">
        <title>Genome-scale phylogeny and comparative genomics of the fungal order Sordariales.</title>
        <authorList>
            <consortium name="Lawrence Berkeley National Laboratory"/>
            <person name="Hensen N."/>
            <person name="Bonometti L."/>
            <person name="Westerberg I."/>
            <person name="Brannstrom I.O."/>
            <person name="Guillou S."/>
            <person name="Cros-Aarteil S."/>
            <person name="Calhoun S."/>
            <person name="Haridas S."/>
            <person name="Kuo A."/>
            <person name="Mondo S."/>
            <person name="Pangilinan J."/>
            <person name="Riley R."/>
            <person name="Labutti K."/>
            <person name="Andreopoulos B."/>
            <person name="Lipzen A."/>
            <person name="Chen C."/>
            <person name="Yanf M."/>
            <person name="Daum C."/>
            <person name="Ng V."/>
            <person name="Clum A."/>
            <person name="Steindorff A."/>
            <person name="Ohm R."/>
            <person name="Martin F."/>
            <person name="Silar P."/>
            <person name="Natvig D."/>
            <person name="Lalanne C."/>
            <person name="Gautier V."/>
            <person name="Ament-Velasquez S.L."/>
            <person name="Kruys A."/>
            <person name="Hutchinson M.I."/>
            <person name="Powell A.J."/>
            <person name="Barry K."/>
            <person name="Miller A.N."/>
            <person name="Grigoriev I.V."/>
            <person name="Debuchy R."/>
            <person name="Gladieux P."/>
            <person name="Thoren M.H."/>
            <person name="Johannesson H."/>
        </authorList>
    </citation>
    <scope>NUCLEOTIDE SEQUENCE</scope>
    <source>
        <strain evidence="9">8032-3</strain>
    </source>
</reference>
<dbReference type="GeneID" id="85305279"/>
<evidence type="ECO:0000256" key="3">
    <source>
        <dbReference type="ARBA" id="ARBA00022827"/>
    </source>
</evidence>
<evidence type="ECO:0000256" key="4">
    <source>
        <dbReference type="ARBA" id="ARBA00023002"/>
    </source>
</evidence>
<accession>A0AAJ0FKP7</accession>
<dbReference type="Pfam" id="PF22366">
    <property type="entry name" value="NDH2_C"/>
    <property type="match status" value="1"/>
</dbReference>
<dbReference type="InterPro" id="IPR045024">
    <property type="entry name" value="NDH-2"/>
</dbReference>
<sequence>MKASSSPCRAIGSSPEAVNGYASHPNLLPDPKKERVVILGSGWAGYAFARKLDPAKYERIVISPRSYFVFTPLLASTAVGTLEFRAVLEPVRRAGVAFYQGWADDIDFSRKTIRVEANATDDLSNRPVPLADPPKPEGGATAEGMPRPHPPRPPKGQDRQPEDTAMFDVAYDKLVVAVGAYSQTFGIEGVRQHAHFLRDIGDARRIRLRVLSLFEQCSYPTGSGGGGTPLTQEDKRSLLHFAIVGGGPTGIEFAAELHDLIHEDLATIYPELLPLVSISVYDIAPKVLPMFDQALARYAMDIFARQGIAVKTEHHLQRVRLADGHLGDEHGMLRVRIKEYGDEEVGAGLVVWSTGLMQNPLVEKLVSKSFAAGKGQGEREEESHLLKDPKTGGIVTDPYLRARTTTAAGRTADSPATGVLDDVFVIGDCAVIESLGEGEAGGPPTVALPKTAQVASQQARHLAVQLNAGDAARRAFRYRDWGTLTYLGGRKAIHQSSADELRGWVAWIVWRGAYLTASMSVRNKIMVPVYWAISWMFGRDISRF</sequence>
<dbReference type="EMBL" id="MU839014">
    <property type="protein sequence ID" value="KAK1765809.1"/>
    <property type="molecule type" value="Genomic_DNA"/>
</dbReference>
<organism evidence="9 10">
    <name type="scientific">Phialemonium atrogriseum</name>
    <dbReference type="NCBI Taxonomy" id="1093897"/>
    <lineage>
        <taxon>Eukaryota</taxon>
        <taxon>Fungi</taxon>
        <taxon>Dikarya</taxon>
        <taxon>Ascomycota</taxon>
        <taxon>Pezizomycotina</taxon>
        <taxon>Sordariomycetes</taxon>
        <taxon>Sordariomycetidae</taxon>
        <taxon>Cephalothecales</taxon>
        <taxon>Cephalothecaceae</taxon>
        <taxon>Phialemonium</taxon>
    </lineage>
</organism>
<dbReference type="Gene3D" id="3.50.50.100">
    <property type="match status" value="1"/>
</dbReference>
<keyword evidence="10" id="KW-1185">Reference proteome</keyword>
<evidence type="ECO:0000259" key="7">
    <source>
        <dbReference type="Pfam" id="PF07992"/>
    </source>
</evidence>
<comment type="caution">
    <text evidence="9">The sequence shown here is derived from an EMBL/GenBank/DDBJ whole genome shotgun (WGS) entry which is preliminary data.</text>
</comment>